<sequence length="41" mass="4820">MATKRHVLPDPILTFRRNRVLLVRVRQNPPGKLFSLTIFSM</sequence>
<comment type="caution">
    <text evidence="1">The sequence shown here is derived from an EMBL/GenBank/DDBJ whole genome shotgun (WGS) entry which is preliminary data.</text>
</comment>
<accession>A0A1R3JW95</accession>
<protein>
    <submittedName>
        <fullName evidence="1">Uncharacterized protein</fullName>
    </submittedName>
</protein>
<proteinExistence type="predicted"/>
<name>A0A1R3JW95_9ROSI</name>
<organism evidence="1 2">
    <name type="scientific">Corchorus olitorius</name>
    <dbReference type="NCBI Taxonomy" id="93759"/>
    <lineage>
        <taxon>Eukaryota</taxon>
        <taxon>Viridiplantae</taxon>
        <taxon>Streptophyta</taxon>
        <taxon>Embryophyta</taxon>
        <taxon>Tracheophyta</taxon>
        <taxon>Spermatophyta</taxon>
        <taxon>Magnoliopsida</taxon>
        <taxon>eudicotyledons</taxon>
        <taxon>Gunneridae</taxon>
        <taxon>Pentapetalae</taxon>
        <taxon>rosids</taxon>
        <taxon>malvids</taxon>
        <taxon>Malvales</taxon>
        <taxon>Malvaceae</taxon>
        <taxon>Grewioideae</taxon>
        <taxon>Apeibeae</taxon>
        <taxon>Corchorus</taxon>
    </lineage>
</organism>
<reference evidence="2" key="1">
    <citation type="submission" date="2013-09" db="EMBL/GenBank/DDBJ databases">
        <title>Corchorus olitorius genome sequencing.</title>
        <authorList>
            <person name="Alam M."/>
            <person name="Haque M.S."/>
            <person name="Islam M.S."/>
            <person name="Emdad E.M."/>
            <person name="Islam M.M."/>
            <person name="Ahmed B."/>
            <person name="Halim A."/>
            <person name="Hossen Q.M.M."/>
            <person name="Hossain M.Z."/>
            <person name="Ahmed R."/>
            <person name="Khan M.M."/>
            <person name="Islam R."/>
            <person name="Rashid M.M."/>
            <person name="Khan S.A."/>
            <person name="Rahman M.S."/>
            <person name="Alam M."/>
            <person name="Yahiya A.S."/>
            <person name="Khan M.S."/>
            <person name="Azam M.S."/>
            <person name="Haque T."/>
            <person name="Lashkar M.Z.H."/>
            <person name="Akhand A.I."/>
            <person name="Morshed G."/>
            <person name="Roy S."/>
            <person name="Uddin K.S."/>
            <person name="Rabeya T."/>
            <person name="Hossain A.S."/>
            <person name="Chowdhury A."/>
            <person name="Snigdha A.R."/>
            <person name="Mortoza M.S."/>
            <person name="Matin S.A."/>
            <person name="Hoque S.M.E."/>
            <person name="Islam M.K."/>
            <person name="Roy D.K."/>
            <person name="Haider R."/>
            <person name="Moosa M.M."/>
            <person name="Elias S.M."/>
            <person name="Hasan A.M."/>
            <person name="Jahan S."/>
            <person name="Shafiuddin M."/>
            <person name="Mahmood N."/>
            <person name="Shommy N.S."/>
        </authorList>
    </citation>
    <scope>NUCLEOTIDE SEQUENCE [LARGE SCALE GENOMIC DNA]</scope>
    <source>
        <strain evidence="2">cv. O-4</strain>
    </source>
</reference>
<dbReference type="Proteomes" id="UP000187203">
    <property type="component" value="Unassembled WGS sequence"/>
</dbReference>
<gene>
    <name evidence="1" type="ORF">COLO4_13603</name>
</gene>
<evidence type="ECO:0000313" key="2">
    <source>
        <dbReference type="Proteomes" id="UP000187203"/>
    </source>
</evidence>
<dbReference type="AlphaFoldDB" id="A0A1R3JW95"/>
<evidence type="ECO:0000313" key="1">
    <source>
        <dbReference type="EMBL" id="OMO98947.1"/>
    </source>
</evidence>
<dbReference type="EMBL" id="AWUE01015209">
    <property type="protein sequence ID" value="OMO98947.1"/>
    <property type="molecule type" value="Genomic_DNA"/>
</dbReference>
<keyword evidence="2" id="KW-1185">Reference proteome</keyword>